<evidence type="ECO:0000259" key="5">
    <source>
        <dbReference type="Pfam" id="PF05433"/>
    </source>
</evidence>
<evidence type="ECO:0000313" key="7">
    <source>
        <dbReference type="Proteomes" id="UP000238954"/>
    </source>
</evidence>
<dbReference type="InterPro" id="IPR008816">
    <property type="entry name" value="Gly_zipper_2TM_dom"/>
</dbReference>
<accession>A0A2S8BAA4</accession>
<name>A0A2S8BAA4_9SPHN</name>
<evidence type="ECO:0000313" key="6">
    <source>
        <dbReference type="EMBL" id="PQM29341.1"/>
    </source>
</evidence>
<protein>
    <recommendedName>
        <fullName evidence="3">17 kDa surface antigen</fullName>
    </recommendedName>
</protein>
<dbReference type="Pfam" id="PF05433">
    <property type="entry name" value="Rick_17kDa_Anti"/>
    <property type="match status" value="1"/>
</dbReference>
<gene>
    <name evidence="6" type="ORF">CVO77_10865</name>
</gene>
<sequence length="121" mass="13480">MKKLALSALIGASAIAALPADAEARDRHHRHSYYGHRDHDRYRDYRSDYRRDYRRDHRRGHYRDRYYCRRGSGTTGLIVGGAAGALLGREVDRYGDHAPGTIIGGAAGALIGREIGRGGRC</sequence>
<comment type="caution">
    <text evidence="6">The sequence shown here is derived from an EMBL/GenBank/DDBJ whole genome shotgun (WGS) entry which is preliminary data.</text>
</comment>
<comment type="subcellular location">
    <subcellularLocation>
        <location evidence="1">Cell outer membrane</location>
        <topology evidence="1">Lipid-anchor</topology>
    </subcellularLocation>
</comment>
<dbReference type="AlphaFoldDB" id="A0A2S8BAA4"/>
<feature type="domain" description="Glycine zipper 2TM" evidence="5">
    <location>
        <begin position="76"/>
        <end position="116"/>
    </location>
</feature>
<evidence type="ECO:0000256" key="2">
    <source>
        <dbReference type="ARBA" id="ARBA00008681"/>
    </source>
</evidence>
<evidence type="ECO:0000256" key="1">
    <source>
        <dbReference type="ARBA" id="ARBA00004459"/>
    </source>
</evidence>
<keyword evidence="4" id="KW-0449">Lipoprotein</keyword>
<dbReference type="GO" id="GO:0009279">
    <property type="term" value="C:cell outer membrane"/>
    <property type="evidence" value="ECO:0007669"/>
    <property type="project" value="UniProtKB-SubCell"/>
</dbReference>
<reference evidence="7" key="1">
    <citation type="submission" date="2017-11" db="EMBL/GenBank/DDBJ databases">
        <title>The complete genome sequence of Sphingopyxis pomeranensis sp. nov. strain WS5A3p.</title>
        <authorList>
            <person name="Kaminski M.A."/>
        </authorList>
    </citation>
    <scope>NUCLEOTIDE SEQUENCE [LARGE SCALE GENOMIC DNA]</scope>
    <source>
        <strain evidence="7">WS5A3p</strain>
    </source>
</reference>
<organism evidence="6 7">
    <name type="scientific">Sphingopyxis lindanitolerans</name>
    <dbReference type="NCBI Taxonomy" id="2054227"/>
    <lineage>
        <taxon>Bacteria</taxon>
        <taxon>Pseudomonadati</taxon>
        <taxon>Pseudomonadota</taxon>
        <taxon>Alphaproteobacteria</taxon>
        <taxon>Sphingomonadales</taxon>
        <taxon>Sphingomonadaceae</taxon>
        <taxon>Sphingopyxis</taxon>
    </lineage>
</organism>
<comment type="similarity">
    <text evidence="2">Belongs to the rickettsiale 17 kDa surface antigen family.</text>
</comment>
<evidence type="ECO:0000256" key="3">
    <source>
        <dbReference type="ARBA" id="ARBA00015281"/>
    </source>
</evidence>
<dbReference type="Proteomes" id="UP000238954">
    <property type="component" value="Chromosome"/>
</dbReference>
<keyword evidence="7" id="KW-1185">Reference proteome</keyword>
<evidence type="ECO:0000256" key="4">
    <source>
        <dbReference type="ARBA" id="ARBA00023288"/>
    </source>
</evidence>
<proteinExistence type="inferred from homology"/>
<dbReference type="EMBL" id="PHFW01000002">
    <property type="protein sequence ID" value="PQM29341.1"/>
    <property type="molecule type" value="Genomic_DNA"/>
</dbReference>